<dbReference type="CDD" id="cd11393">
    <property type="entry name" value="bHLH_AtbHLH_like"/>
    <property type="match status" value="1"/>
</dbReference>
<evidence type="ECO:0000259" key="6">
    <source>
        <dbReference type="PROSITE" id="PS50888"/>
    </source>
</evidence>
<gene>
    <name evidence="7" type="ORF">AAHA92_06811</name>
</gene>
<dbReference type="Proteomes" id="UP001567538">
    <property type="component" value="Unassembled WGS sequence"/>
</dbReference>
<dbReference type="CDD" id="cd04873">
    <property type="entry name" value="ACT_UUR-ACR-like"/>
    <property type="match status" value="1"/>
</dbReference>
<keyword evidence="3" id="KW-0804">Transcription</keyword>
<name>A0ABD1I6W6_SALDI</name>
<dbReference type="InterPro" id="IPR011598">
    <property type="entry name" value="bHLH_dom"/>
</dbReference>
<dbReference type="Pfam" id="PF22754">
    <property type="entry name" value="bHLH-TF_ACT-like_plant"/>
    <property type="match status" value="1"/>
</dbReference>
<accession>A0ABD1I6W6</accession>
<feature type="coiled-coil region" evidence="5">
    <location>
        <begin position="102"/>
        <end position="129"/>
    </location>
</feature>
<reference evidence="7 8" key="1">
    <citation type="submission" date="2024-06" db="EMBL/GenBank/DDBJ databases">
        <title>A chromosome level genome sequence of Diviner's sage (Salvia divinorum).</title>
        <authorList>
            <person name="Ford S.A."/>
            <person name="Ro D.-K."/>
            <person name="Ness R.W."/>
            <person name="Phillips M.A."/>
        </authorList>
    </citation>
    <scope>NUCLEOTIDE SEQUENCE [LARGE SCALE GENOMIC DNA]</scope>
    <source>
        <strain evidence="7">SAF-2024a</strain>
        <tissue evidence="7">Leaf</tissue>
    </source>
</reference>
<dbReference type="AlphaFoldDB" id="A0ABD1I6W6"/>
<evidence type="ECO:0000313" key="8">
    <source>
        <dbReference type="Proteomes" id="UP001567538"/>
    </source>
</evidence>
<dbReference type="PANTHER" id="PTHR46772:SF8">
    <property type="entry name" value="TRANSCRIPTION FACTOR BHLH95"/>
    <property type="match status" value="1"/>
</dbReference>
<dbReference type="PANTHER" id="PTHR46772">
    <property type="entry name" value="BHLH DOMAIN-CONTAINING PROTEIN"/>
    <property type="match status" value="1"/>
</dbReference>
<dbReference type="SMART" id="SM00353">
    <property type="entry name" value="HLH"/>
    <property type="match status" value="1"/>
</dbReference>
<comment type="caution">
    <text evidence="7">The sequence shown here is derived from an EMBL/GenBank/DDBJ whole genome shotgun (WGS) entry which is preliminary data.</text>
</comment>
<keyword evidence="5" id="KW-0175">Coiled coil</keyword>
<protein>
    <submittedName>
        <fullName evidence="7">Transcription factor bHLH95-like</fullName>
    </submittedName>
</protein>
<sequence length="250" mass="28168">MLAMAEKLERDELWDEDQSWSFPKLATAEEDCGIKSAAKGKESPPQPVMGKKRSAAVAAESEDHELHIWTERERRKKMRNMFSNLHSLLSHIPPKADKSTIVDEAVKYIKKLEHTLQELEKRKLLSLKDSSLIQWREAFIGELQGPNPVFAGPEYPPIFNTWTSPNVILNVCGRDAQISVCSVRNPGLLAAVCFMLEKNNLEVLSAHISSDRATCIYMIHARVYGGSDQAFPTEEIFKQAAAEIMTWLSS</sequence>
<dbReference type="SUPFAM" id="SSF47459">
    <property type="entry name" value="HLH, helix-loop-helix DNA-binding domain"/>
    <property type="match status" value="1"/>
</dbReference>
<evidence type="ECO:0000256" key="3">
    <source>
        <dbReference type="ARBA" id="ARBA00023163"/>
    </source>
</evidence>
<evidence type="ECO:0000256" key="1">
    <source>
        <dbReference type="ARBA" id="ARBA00004123"/>
    </source>
</evidence>
<dbReference type="Pfam" id="PF00010">
    <property type="entry name" value="HLH"/>
    <property type="match status" value="1"/>
</dbReference>
<evidence type="ECO:0000256" key="2">
    <source>
        <dbReference type="ARBA" id="ARBA00023015"/>
    </source>
</evidence>
<dbReference type="InterPro" id="IPR044278">
    <property type="entry name" value="BHLH95-like"/>
</dbReference>
<feature type="domain" description="BHLH" evidence="6">
    <location>
        <begin position="62"/>
        <end position="112"/>
    </location>
</feature>
<keyword evidence="2" id="KW-0805">Transcription regulation</keyword>
<keyword evidence="8" id="KW-1185">Reference proteome</keyword>
<dbReference type="InterPro" id="IPR036638">
    <property type="entry name" value="HLH_DNA-bd_sf"/>
</dbReference>
<evidence type="ECO:0000256" key="5">
    <source>
        <dbReference type="SAM" id="Coils"/>
    </source>
</evidence>
<dbReference type="GO" id="GO:0005634">
    <property type="term" value="C:nucleus"/>
    <property type="evidence" value="ECO:0007669"/>
    <property type="project" value="UniProtKB-SubCell"/>
</dbReference>
<organism evidence="7 8">
    <name type="scientific">Salvia divinorum</name>
    <name type="common">Maria pastora</name>
    <name type="synonym">Diviner's sage</name>
    <dbReference type="NCBI Taxonomy" id="28513"/>
    <lineage>
        <taxon>Eukaryota</taxon>
        <taxon>Viridiplantae</taxon>
        <taxon>Streptophyta</taxon>
        <taxon>Embryophyta</taxon>
        <taxon>Tracheophyta</taxon>
        <taxon>Spermatophyta</taxon>
        <taxon>Magnoliopsida</taxon>
        <taxon>eudicotyledons</taxon>
        <taxon>Gunneridae</taxon>
        <taxon>Pentapetalae</taxon>
        <taxon>asterids</taxon>
        <taxon>lamiids</taxon>
        <taxon>Lamiales</taxon>
        <taxon>Lamiaceae</taxon>
        <taxon>Nepetoideae</taxon>
        <taxon>Mentheae</taxon>
        <taxon>Salviinae</taxon>
        <taxon>Salvia</taxon>
        <taxon>Salvia subgen. Calosphace</taxon>
    </lineage>
</organism>
<proteinExistence type="predicted"/>
<comment type="subcellular location">
    <subcellularLocation>
        <location evidence="1">Nucleus</location>
    </subcellularLocation>
</comment>
<dbReference type="EMBL" id="JBEAFC010000003">
    <property type="protein sequence ID" value="KAL1564475.1"/>
    <property type="molecule type" value="Genomic_DNA"/>
</dbReference>
<dbReference type="PROSITE" id="PS50888">
    <property type="entry name" value="BHLH"/>
    <property type="match status" value="1"/>
</dbReference>
<keyword evidence="4" id="KW-0539">Nucleus</keyword>
<evidence type="ECO:0000256" key="4">
    <source>
        <dbReference type="ARBA" id="ARBA00023242"/>
    </source>
</evidence>
<dbReference type="InterPro" id="IPR054502">
    <property type="entry name" value="bHLH-TF_ACT-like_plant"/>
</dbReference>
<evidence type="ECO:0000313" key="7">
    <source>
        <dbReference type="EMBL" id="KAL1564475.1"/>
    </source>
</evidence>
<dbReference type="Gene3D" id="4.10.280.10">
    <property type="entry name" value="Helix-loop-helix DNA-binding domain"/>
    <property type="match status" value="1"/>
</dbReference>
<dbReference type="InterPro" id="IPR045239">
    <property type="entry name" value="bHLH95_bHLH"/>
</dbReference>